<organism evidence="2 3">
    <name type="scientific">Hamadaea flava</name>
    <dbReference type="NCBI Taxonomy" id="1742688"/>
    <lineage>
        <taxon>Bacteria</taxon>
        <taxon>Bacillati</taxon>
        <taxon>Actinomycetota</taxon>
        <taxon>Actinomycetes</taxon>
        <taxon>Micromonosporales</taxon>
        <taxon>Micromonosporaceae</taxon>
        <taxon>Hamadaea</taxon>
    </lineage>
</organism>
<reference evidence="3" key="1">
    <citation type="journal article" date="2019" name="Int. J. Syst. Evol. Microbiol.">
        <title>The Global Catalogue of Microorganisms (GCM) 10K type strain sequencing project: providing services to taxonomists for standard genome sequencing and annotation.</title>
        <authorList>
            <consortium name="The Broad Institute Genomics Platform"/>
            <consortium name="The Broad Institute Genome Sequencing Center for Infectious Disease"/>
            <person name="Wu L."/>
            <person name="Ma J."/>
        </authorList>
    </citation>
    <scope>NUCLEOTIDE SEQUENCE [LARGE SCALE GENOMIC DNA]</scope>
    <source>
        <strain evidence="3">CGMCC 4.7289</strain>
    </source>
</reference>
<name>A0ABV8LVR7_9ACTN</name>
<sequence>MRKIFAALAGLLVLLVVAQFFFAASGGFSTRPGEEAYKGHHMLGYVLFLWPIVMIVVAAIGRMPGRLIGLTAVIPALTAFQVVVAKIAIGMHDSGSGTGSEIVFGLHGIGGLLTGVFAGLILRQARAQLKPTATPPATA</sequence>
<dbReference type="EMBL" id="JBHSAY010000020">
    <property type="protein sequence ID" value="MFC4135075.1"/>
    <property type="molecule type" value="Genomic_DNA"/>
</dbReference>
<comment type="caution">
    <text evidence="2">The sequence shown here is derived from an EMBL/GenBank/DDBJ whole genome shotgun (WGS) entry which is preliminary data.</text>
</comment>
<keyword evidence="1" id="KW-1133">Transmembrane helix</keyword>
<accession>A0ABV8LVR7</accession>
<keyword evidence="1" id="KW-0472">Membrane</keyword>
<dbReference type="Pfam" id="PF19728">
    <property type="entry name" value="DUF6220"/>
    <property type="match status" value="1"/>
</dbReference>
<protein>
    <submittedName>
        <fullName evidence="2">DUF6220 domain-containing protein</fullName>
    </submittedName>
</protein>
<dbReference type="InterPro" id="IPR046192">
    <property type="entry name" value="DUF6220"/>
</dbReference>
<keyword evidence="3" id="KW-1185">Reference proteome</keyword>
<feature type="transmembrane region" description="Helical" evidence="1">
    <location>
        <begin position="67"/>
        <end position="90"/>
    </location>
</feature>
<evidence type="ECO:0000313" key="2">
    <source>
        <dbReference type="EMBL" id="MFC4135075.1"/>
    </source>
</evidence>
<feature type="transmembrane region" description="Helical" evidence="1">
    <location>
        <begin position="42"/>
        <end position="60"/>
    </location>
</feature>
<evidence type="ECO:0000256" key="1">
    <source>
        <dbReference type="SAM" id="Phobius"/>
    </source>
</evidence>
<evidence type="ECO:0000313" key="3">
    <source>
        <dbReference type="Proteomes" id="UP001595816"/>
    </source>
</evidence>
<dbReference type="RefSeq" id="WP_253762924.1">
    <property type="nucleotide sequence ID" value="NZ_JAMZDZ010000001.1"/>
</dbReference>
<dbReference type="Proteomes" id="UP001595816">
    <property type="component" value="Unassembled WGS sequence"/>
</dbReference>
<keyword evidence="1" id="KW-0812">Transmembrane</keyword>
<feature type="transmembrane region" description="Helical" evidence="1">
    <location>
        <begin position="102"/>
        <end position="122"/>
    </location>
</feature>
<gene>
    <name evidence="2" type="ORF">ACFOZ4_31070</name>
</gene>
<proteinExistence type="predicted"/>